<dbReference type="OrthoDB" id="4307880at2759"/>
<evidence type="ECO:0000313" key="1">
    <source>
        <dbReference type="EMBL" id="CAP80796.1"/>
    </source>
</evidence>
<protein>
    <submittedName>
        <fullName evidence="1">Uncharacterized protein</fullName>
    </submittedName>
</protein>
<accession>B6GXP8</accession>
<evidence type="ECO:0000313" key="2">
    <source>
        <dbReference type="Proteomes" id="UP000000724"/>
    </source>
</evidence>
<dbReference type="HOGENOM" id="CLU_1042444_0_0_1"/>
<dbReference type="VEuPathDB" id="FungiDB:PCH_Pc12g11690"/>
<dbReference type="EMBL" id="AM920427">
    <property type="protein sequence ID" value="CAP80796.1"/>
    <property type="molecule type" value="Genomic_DNA"/>
</dbReference>
<sequence>MLVTTGNAEHQFLRARDQFIAGLQIEIDAIMARSGISPFRLALAADNLADLIDQVHVIERASLTMYREMPRCRTVLNGCGYYGHKSDFLVKIRKLRGHLVVLQDNLMSRYSDRHWIARQIEAVDRNLSRYMSDVRALQRWRIVPKCPNSTYSVYWLDYLFIHKASVMNLVFFQVYTPFGPPRSLTALSLGIPETQILPRSSEGVSGVQIIPVPPAGQGLVGMWGRRGENIALVLFRPMGEDQWRPRVRIKPNSQSLSGKIGPRCHGV</sequence>
<dbReference type="Proteomes" id="UP000000724">
    <property type="component" value="Contig Pc00c12"/>
</dbReference>
<organism evidence="1 2">
    <name type="scientific">Penicillium rubens (strain ATCC 28089 / DSM 1075 / NRRL 1951 / Wisconsin 54-1255)</name>
    <name type="common">Penicillium chrysogenum</name>
    <dbReference type="NCBI Taxonomy" id="500485"/>
    <lineage>
        <taxon>Eukaryota</taxon>
        <taxon>Fungi</taxon>
        <taxon>Dikarya</taxon>
        <taxon>Ascomycota</taxon>
        <taxon>Pezizomycotina</taxon>
        <taxon>Eurotiomycetes</taxon>
        <taxon>Eurotiomycetidae</taxon>
        <taxon>Eurotiales</taxon>
        <taxon>Aspergillaceae</taxon>
        <taxon>Penicillium</taxon>
        <taxon>Penicillium chrysogenum species complex</taxon>
    </lineage>
</organism>
<keyword evidence="2" id="KW-1185">Reference proteome</keyword>
<reference evidence="1 2" key="1">
    <citation type="journal article" date="2008" name="Nat. Biotechnol.">
        <title>Genome sequencing and analysis of the filamentous fungus Penicillium chrysogenum.</title>
        <authorList>
            <person name="van den Berg M.A."/>
            <person name="Albang R."/>
            <person name="Albermann K."/>
            <person name="Badger J.H."/>
            <person name="Daran J.-M."/>
            <person name="Driessen A.J.M."/>
            <person name="Garcia-Estrada C."/>
            <person name="Fedorova N.D."/>
            <person name="Harris D.M."/>
            <person name="Heijne W.H.M."/>
            <person name="Joardar V.S."/>
            <person name="Kiel J.A.K.W."/>
            <person name="Kovalchuk A."/>
            <person name="Martin J.F."/>
            <person name="Nierman W.C."/>
            <person name="Nijland J.G."/>
            <person name="Pronk J.T."/>
            <person name="Roubos J.A."/>
            <person name="van der Klei I.J."/>
            <person name="van Peij N.N.M.E."/>
            <person name="Veenhuis M."/>
            <person name="von Doehren H."/>
            <person name="Wagner C."/>
            <person name="Wortman J.R."/>
            <person name="Bovenberg R.A.L."/>
        </authorList>
    </citation>
    <scope>NUCLEOTIDE SEQUENCE [LARGE SCALE GENOMIC DNA]</scope>
    <source>
        <strain evidence="2">ATCC 28089 / DSM 1075 / NRRL 1951 / Wisconsin 54-1255</strain>
    </source>
</reference>
<dbReference type="OMA" id="YREMPRC"/>
<name>B6GXP8_PENRW</name>
<gene>
    <name evidence="1" type="ORF">Pc12g11690</name>
    <name evidence="1" type="ORF">PCH_Pc12g11690</name>
</gene>
<proteinExistence type="predicted"/>
<dbReference type="AlphaFoldDB" id="B6GXP8"/>